<evidence type="ECO:0000259" key="2">
    <source>
        <dbReference type="PROSITE" id="PS51502"/>
    </source>
</evidence>
<feature type="domain" description="Stress-response A/B barrel" evidence="2">
    <location>
        <begin position="125"/>
        <end position="215"/>
    </location>
</feature>
<dbReference type="OMA" id="KVECEDE"/>
<evidence type="ECO:0000313" key="3">
    <source>
        <dbReference type="EnsemblPlants" id="AUR62013000-RA:cds"/>
    </source>
</evidence>
<evidence type="ECO:0000313" key="4">
    <source>
        <dbReference type="Proteomes" id="UP000596660"/>
    </source>
</evidence>
<feature type="domain" description="Stress-response A/B barrel" evidence="2">
    <location>
        <begin position="12"/>
        <end position="110"/>
    </location>
</feature>
<accession>A0A803LGA3</accession>
<protein>
    <recommendedName>
        <fullName evidence="2">Stress-response A/B barrel domain-containing protein</fullName>
    </recommendedName>
</protein>
<dbReference type="PROSITE" id="PS51502">
    <property type="entry name" value="S_R_A_B_BARREL"/>
    <property type="match status" value="2"/>
</dbReference>
<dbReference type="InterPro" id="IPR044662">
    <property type="entry name" value="HS1/DABB1-like"/>
</dbReference>
<dbReference type="InterPro" id="IPR011008">
    <property type="entry name" value="Dimeric_a/b-barrel"/>
</dbReference>
<dbReference type="Gene3D" id="3.30.70.100">
    <property type="match status" value="2"/>
</dbReference>
<dbReference type="SUPFAM" id="SSF54909">
    <property type="entry name" value="Dimeric alpha+beta barrel"/>
    <property type="match status" value="1"/>
</dbReference>
<comment type="subunit">
    <text evidence="1">Homodimer.</text>
</comment>
<dbReference type="PANTHER" id="PTHR33178">
    <property type="match status" value="1"/>
</dbReference>
<dbReference type="AlphaFoldDB" id="A0A803LGA3"/>
<reference evidence="3" key="1">
    <citation type="journal article" date="2017" name="Nature">
        <title>The genome of Chenopodium quinoa.</title>
        <authorList>
            <person name="Jarvis D.E."/>
            <person name="Ho Y.S."/>
            <person name="Lightfoot D.J."/>
            <person name="Schmoeckel S.M."/>
            <person name="Li B."/>
            <person name="Borm T.J.A."/>
            <person name="Ohyanagi H."/>
            <person name="Mineta K."/>
            <person name="Michell C.T."/>
            <person name="Saber N."/>
            <person name="Kharbatia N.M."/>
            <person name="Rupper R.R."/>
            <person name="Sharp A.R."/>
            <person name="Dally N."/>
            <person name="Boughton B.A."/>
            <person name="Woo Y.H."/>
            <person name="Gao G."/>
            <person name="Schijlen E.G.W.M."/>
            <person name="Guo X."/>
            <person name="Momin A.A."/>
            <person name="Negrao S."/>
            <person name="Al-Babili S."/>
            <person name="Gehring C."/>
            <person name="Roessner U."/>
            <person name="Jung C."/>
            <person name="Murphy K."/>
            <person name="Arold S.T."/>
            <person name="Gojobori T."/>
            <person name="van der Linden C.G."/>
            <person name="van Loo E.N."/>
            <person name="Jellen E.N."/>
            <person name="Maughan P.J."/>
            <person name="Tester M."/>
        </authorList>
    </citation>
    <scope>NUCLEOTIDE SEQUENCE [LARGE SCALE GENOMIC DNA]</scope>
    <source>
        <strain evidence="3">cv. PI 614886</strain>
    </source>
</reference>
<evidence type="ECO:0000256" key="1">
    <source>
        <dbReference type="ARBA" id="ARBA00011738"/>
    </source>
</evidence>
<dbReference type="Gramene" id="AUR62013000-RA">
    <property type="protein sequence ID" value="AUR62013000-RA:cds"/>
    <property type="gene ID" value="AUR62013000"/>
</dbReference>
<sequence length="241" mass="26824">MANSPSSETEIIEHVVLFNIKDEDDQDPSKVNAMVNGLNGLNSLDSVVYLTAGPILRTRSLPSSLKFTHMLHARYPTRADLSTYSLSDQHVSVVNSFVKPICDDVFAIDWAVNLVGPTVPRPGSAMRFTFLKVECEDEKEKILEGMKKIKESLDPFVQISFGENFSDRGKGFSVAALVVFPDLIELDGGEEYEDQMRSLIEKFKVSDDHFIAVDYVVPRLTPVTPVTTNHLIDELSGQKSD</sequence>
<dbReference type="Proteomes" id="UP000596660">
    <property type="component" value="Unplaced"/>
</dbReference>
<proteinExistence type="predicted"/>
<organism evidence="3 4">
    <name type="scientific">Chenopodium quinoa</name>
    <name type="common">Quinoa</name>
    <dbReference type="NCBI Taxonomy" id="63459"/>
    <lineage>
        <taxon>Eukaryota</taxon>
        <taxon>Viridiplantae</taxon>
        <taxon>Streptophyta</taxon>
        <taxon>Embryophyta</taxon>
        <taxon>Tracheophyta</taxon>
        <taxon>Spermatophyta</taxon>
        <taxon>Magnoliopsida</taxon>
        <taxon>eudicotyledons</taxon>
        <taxon>Gunneridae</taxon>
        <taxon>Pentapetalae</taxon>
        <taxon>Caryophyllales</taxon>
        <taxon>Chenopodiaceae</taxon>
        <taxon>Chenopodioideae</taxon>
        <taxon>Atripliceae</taxon>
        <taxon>Chenopodium</taxon>
    </lineage>
</organism>
<dbReference type="InterPro" id="IPR013097">
    <property type="entry name" value="Dabb"/>
</dbReference>
<name>A0A803LGA3_CHEQI</name>
<dbReference type="Pfam" id="PF07876">
    <property type="entry name" value="Dabb"/>
    <property type="match status" value="2"/>
</dbReference>
<keyword evidence="4" id="KW-1185">Reference proteome</keyword>
<dbReference type="EnsemblPlants" id="AUR62013000-RA">
    <property type="protein sequence ID" value="AUR62013000-RA:cds"/>
    <property type="gene ID" value="AUR62013000"/>
</dbReference>
<dbReference type="PANTHER" id="PTHR33178:SF3">
    <property type="entry name" value="STRESS-RESPONSE A_B BARREL DOMAIN-CONTAINING PROTEIN UP3"/>
    <property type="match status" value="1"/>
</dbReference>
<reference evidence="3" key="2">
    <citation type="submission" date="2021-03" db="UniProtKB">
        <authorList>
            <consortium name="EnsemblPlants"/>
        </authorList>
    </citation>
    <scope>IDENTIFICATION</scope>
</reference>
<dbReference type="SMART" id="SM00886">
    <property type="entry name" value="Dabb"/>
    <property type="match status" value="1"/>
</dbReference>